<dbReference type="OrthoDB" id="9790409at2"/>
<sequence>MNRIGFYLIALTSGLLFGTGMAVSGMISPEKVIGFLDVTGAWDPSLAFVMGGALAVFMPSYFFLIRPKNNAITGEALCIPSKQNIDTSLIFGASIFGLGWGIAGVCPGPAVSSLSFGNIGIVLFIVSMLATSLITKAVLQNKKPTSLDITS</sequence>
<keyword evidence="3" id="KW-1185">Reference proteome</keyword>
<accession>A0A3A6QRR5</accession>
<evidence type="ECO:0000313" key="3">
    <source>
        <dbReference type="Proteomes" id="UP000273252"/>
    </source>
</evidence>
<dbReference type="AlphaFoldDB" id="A0A3A6QRR5"/>
<organism evidence="2 3">
    <name type="scientific">Vibrio sinensis</name>
    <dbReference type="NCBI Taxonomy" id="2302434"/>
    <lineage>
        <taxon>Bacteria</taxon>
        <taxon>Pseudomonadati</taxon>
        <taxon>Pseudomonadota</taxon>
        <taxon>Gammaproteobacteria</taxon>
        <taxon>Vibrionales</taxon>
        <taxon>Vibrionaceae</taxon>
        <taxon>Vibrio</taxon>
    </lineage>
</organism>
<feature type="transmembrane region" description="Helical" evidence="1">
    <location>
        <begin position="115"/>
        <end position="134"/>
    </location>
</feature>
<gene>
    <name evidence="2" type="ORF">DZ860_01825</name>
</gene>
<dbReference type="EMBL" id="QVMU01000001">
    <property type="protein sequence ID" value="RJX75445.1"/>
    <property type="molecule type" value="Genomic_DNA"/>
</dbReference>
<keyword evidence="1" id="KW-0472">Membrane</keyword>
<dbReference type="Pfam" id="PF20398">
    <property type="entry name" value="DUF6691"/>
    <property type="match status" value="1"/>
</dbReference>
<dbReference type="RefSeq" id="WP_120029202.1">
    <property type="nucleotide sequence ID" value="NZ_QVMU01000001.1"/>
</dbReference>
<keyword evidence="1" id="KW-0812">Transmembrane</keyword>
<keyword evidence="1" id="KW-1133">Transmembrane helix</keyword>
<feature type="transmembrane region" description="Helical" evidence="1">
    <location>
        <begin position="46"/>
        <end position="64"/>
    </location>
</feature>
<evidence type="ECO:0000313" key="2">
    <source>
        <dbReference type="EMBL" id="RJX75445.1"/>
    </source>
</evidence>
<name>A0A3A6QRR5_9VIBR</name>
<dbReference type="Proteomes" id="UP000273252">
    <property type="component" value="Unassembled WGS sequence"/>
</dbReference>
<feature type="transmembrane region" description="Helical" evidence="1">
    <location>
        <begin position="85"/>
        <end position="103"/>
    </location>
</feature>
<comment type="caution">
    <text evidence="2">The sequence shown here is derived from an EMBL/GenBank/DDBJ whole genome shotgun (WGS) entry which is preliminary data.</text>
</comment>
<reference evidence="2 3" key="1">
    <citation type="submission" date="2018-08" db="EMBL/GenBank/DDBJ databases">
        <title>Vibrio isolated from the Eastern China Marginal Seas.</title>
        <authorList>
            <person name="Li Y."/>
        </authorList>
    </citation>
    <scope>NUCLEOTIDE SEQUENCE [LARGE SCALE GENOMIC DNA]</scope>
    <source>
        <strain evidence="2 3">BEI233</strain>
    </source>
</reference>
<proteinExistence type="predicted"/>
<evidence type="ECO:0000256" key="1">
    <source>
        <dbReference type="SAM" id="Phobius"/>
    </source>
</evidence>
<dbReference type="InterPro" id="IPR046513">
    <property type="entry name" value="DUF6691"/>
</dbReference>
<protein>
    <submittedName>
        <fullName evidence="2">YeeE/YedE family protein</fullName>
    </submittedName>
</protein>